<sequence length="150" mass="16732">MPCIGLTARDECTGARRARGNPTRYSDKLPVLPYISISAARHSRAQCISMRQQQRPIIQQQQEITNRLPITVVNVSSLGLPGGPPTNEDRIGILLVPIVHRNRTAHHLLALHSTHCTAPHCSHIRDETNDPSFCITITMKPNRDLRHTPS</sequence>
<evidence type="ECO:0000313" key="2">
    <source>
        <dbReference type="Proteomes" id="UP000799778"/>
    </source>
</evidence>
<reference evidence="1" key="1">
    <citation type="journal article" date="2020" name="Stud. Mycol.">
        <title>101 Dothideomycetes genomes: a test case for predicting lifestyles and emergence of pathogens.</title>
        <authorList>
            <person name="Haridas S."/>
            <person name="Albert R."/>
            <person name="Binder M."/>
            <person name="Bloem J."/>
            <person name="Labutti K."/>
            <person name="Salamov A."/>
            <person name="Andreopoulos B."/>
            <person name="Baker S."/>
            <person name="Barry K."/>
            <person name="Bills G."/>
            <person name="Bluhm B."/>
            <person name="Cannon C."/>
            <person name="Castanera R."/>
            <person name="Culley D."/>
            <person name="Daum C."/>
            <person name="Ezra D."/>
            <person name="Gonzalez J."/>
            <person name="Henrissat B."/>
            <person name="Kuo A."/>
            <person name="Liang C."/>
            <person name="Lipzen A."/>
            <person name="Lutzoni F."/>
            <person name="Magnuson J."/>
            <person name="Mondo S."/>
            <person name="Nolan M."/>
            <person name="Ohm R."/>
            <person name="Pangilinan J."/>
            <person name="Park H.-J."/>
            <person name="Ramirez L."/>
            <person name="Alfaro M."/>
            <person name="Sun H."/>
            <person name="Tritt A."/>
            <person name="Yoshinaga Y."/>
            <person name="Zwiers L.-H."/>
            <person name="Turgeon B."/>
            <person name="Goodwin S."/>
            <person name="Spatafora J."/>
            <person name="Crous P."/>
            <person name="Grigoriev I."/>
        </authorList>
    </citation>
    <scope>NUCLEOTIDE SEQUENCE</scope>
    <source>
        <strain evidence="1">CBS 175.79</strain>
    </source>
</reference>
<dbReference type="EMBL" id="ML978067">
    <property type="protein sequence ID" value="KAF2020188.1"/>
    <property type="molecule type" value="Genomic_DNA"/>
</dbReference>
<proteinExistence type="predicted"/>
<gene>
    <name evidence="1" type="ORF">BU24DRAFT_135061</name>
</gene>
<dbReference type="AlphaFoldDB" id="A0A6A5Y3X0"/>
<accession>A0A6A5Y3X0</accession>
<name>A0A6A5Y3X0_9PLEO</name>
<evidence type="ECO:0000313" key="1">
    <source>
        <dbReference type="EMBL" id="KAF2020188.1"/>
    </source>
</evidence>
<keyword evidence="2" id="KW-1185">Reference proteome</keyword>
<protein>
    <submittedName>
        <fullName evidence="1">Uncharacterized protein</fullName>
    </submittedName>
</protein>
<dbReference type="RefSeq" id="XP_033388527.1">
    <property type="nucleotide sequence ID" value="XM_033521063.1"/>
</dbReference>
<organism evidence="1 2">
    <name type="scientific">Aaosphaeria arxii CBS 175.79</name>
    <dbReference type="NCBI Taxonomy" id="1450172"/>
    <lineage>
        <taxon>Eukaryota</taxon>
        <taxon>Fungi</taxon>
        <taxon>Dikarya</taxon>
        <taxon>Ascomycota</taxon>
        <taxon>Pezizomycotina</taxon>
        <taxon>Dothideomycetes</taxon>
        <taxon>Pleosporomycetidae</taxon>
        <taxon>Pleosporales</taxon>
        <taxon>Pleosporales incertae sedis</taxon>
        <taxon>Aaosphaeria</taxon>
    </lineage>
</organism>
<dbReference type="Proteomes" id="UP000799778">
    <property type="component" value="Unassembled WGS sequence"/>
</dbReference>
<dbReference type="GeneID" id="54278460"/>